<dbReference type="InterPro" id="IPR008554">
    <property type="entry name" value="Glutaredoxin-like"/>
</dbReference>
<dbReference type="RefSeq" id="WP_275417684.1">
    <property type="nucleotide sequence ID" value="NZ_CP106878.1"/>
</dbReference>
<proteinExistence type="predicted"/>
<dbReference type="KEGG" id="faf:OE104_00520"/>
<dbReference type="Proteomes" id="UP001164718">
    <property type="component" value="Chromosome"/>
</dbReference>
<gene>
    <name evidence="1" type="ORF">OE104_00520</name>
</gene>
<dbReference type="AlphaFoldDB" id="A0A9E8RXT2"/>
<dbReference type="Pfam" id="PF05768">
    <property type="entry name" value="Glrx-like"/>
    <property type="match status" value="1"/>
</dbReference>
<accession>A0A9E8RXT2</accession>
<evidence type="ECO:0000313" key="1">
    <source>
        <dbReference type="EMBL" id="WAA09902.1"/>
    </source>
</evidence>
<dbReference type="InterPro" id="IPR036249">
    <property type="entry name" value="Thioredoxin-like_sf"/>
</dbReference>
<name>A0A9E8RXT2_9BACI</name>
<evidence type="ECO:0000313" key="2">
    <source>
        <dbReference type="Proteomes" id="UP001164718"/>
    </source>
</evidence>
<dbReference type="EMBL" id="CP106878">
    <property type="protein sequence ID" value="WAA09902.1"/>
    <property type="molecule type" value="Genomic_DNA"/>
</dbReference>
<dbReference type="Gene3D" id="3.40.30.10">
    <property type="entry name" value="Glutaredoxin"/>
    <property type="match status" value="1"/>
</dbReference>
<sequence length="82" mass="9820">MMKKFILYTRKNCHLCEDAESILIELEKELPLSWEKRDIDEDEQLVERYDWYVPVIEFEGRIIQSGEIVKEMLKNEITGEIG</sequence>
<organism evidence="1 2">
    <name type="scientific">Fervidibacillus albus</name>
    <dbReference type="NCBI Taxonomy" id="2980026"/>
    <lineage>
        <taxon>Bacteria</taxon>
        <taxon>Bacillati</taxon>
        <taxon>Bacillota</taxon>
        <taxon>Bacilli</taxon>
        <taxon>Bacillales</taxon>
        <taxon>Bacillaceae</taxon>
        <taxon>Fervidibacillus</taxon>
    </lineage>
</organism>
<keyword evidence="2" id="KW-1185">Reference proteome</keyword>
<reference evidence="1" key="1">
    <citation type="submission" date="2022-09" db="EMBL/GenBank/DDBJ databases">
        <title>Complete Genomes of Fervidibacillus albus and Fervidibacillus halotolerans isolated from tidal flat sediments.</title>
        <authorList>
            <person name="Kwon K.K."/>
            <person name="Yang S.-H."/>
            <person name="Park M.J."/>
            <person name="Oh H.-M."/>
        </authorList>
    </citation>
    <scope>NUCLEOTIDE SEQUENCE</scope>
    <source>
        <strain evidence="1">MEBiC13591</strain>
    </source>
</reference>
<protein>
    <submittedName>
        <fullName evidence="1">Glutaredoxin family protein</fullName>
    </submittedName>
</protein>
<dbReference type="SUPFAM" id="SSF52833">
    <property type="entry name" value="Thioredoxin-like"/>
    <property type="match status" value="1"/>
</dbReference>
<dbReference type="PROSITE" id="PS51354">
    <property type="entry name" value="GLUTAREDOXIN_2"/>
    <property type="match status" value="1"/>
</dbReference>